<evidence type="ECO:0000313" key="2">
    <source>
        <dbReference type="Proteomes" id="UP000214688"/>
    </source>
</evidence>
<dbReference type="KEGG" id="tab:CIG75_02295"/>
<name>A0A223CX96_9BACL</name>
<organism evidence="1 2">
    <name type="scientific">Tumebacillus algifaecis</name>
    <dbReference type="NCBI Taxonomy" id="1214604"/>
    <lineage>
        <taxon>Bacteria</taxon>
        <taxon>Bacillati</taxon>
        <taxon>Bacillota</taxon>
        <taxon>Bacilli</taxon>
        <taxon>Bacillales</taxon>
        <taxon>Alicyclobacillaceae</taxon>
        <taxon>Tumebacillus</taxon>
    </lineage>
</organism>
<dbReference type="Proteomes" id="UP000214688">
    <property type="component" value="Chromosome"/>
</dbReference>
<sequence length="116" mass="13122">MILLKKNIIFLVLALCCLGVILSVILNNDSSNAEQNEIKGPSVTRDVAVQTAKDFFQLIEVEKVELRHLTTEELKQMPMEAKDKTPIYYIVKGKDQTGSKVTVYVSSDNENHHFKN</sequence>
<evidence type="ECO:0000313" key="1">
    <source>
        <dbReference type="EMBL" id="ASS73921.1"/>
    </source>
</evidence>
<dbReference type="EMBL" id="CP022657">
    <property type="protein sequence ID" value="ASS73921.1"/>
    <property type="molecule type" value="Genomic_DNA"/>
</dbReference>
<accession>A0A223CX96</accession>
<proteinExistence type="predicted"/>
<gene>
    <name evidence="1" type="ORF">CIG75_02295</name>
</gene>
<keyword evidence="2" id="KW-1185">Reference proteome</keyword>
<reference evidence="1 2" key="1">
    <citation type="journal article" date="2015" name="Int. J. Syst. Evol. Microbiol.">
        <title>Tumebacillus algifaecis sp. nov., isolated from decomposing algal scum.</title>
        <authorList>
            <person name="Wu Y.F."/>
            <person name="Zhang B."/>
            <person name="Xing P."/>
            <person name="Wu Q.L."/>
            <person name="Liu S.J."/>
        </authorList>
    </citation>
    <scope>NUCLEOTIDE SEQUENCE [LARGE SCALE GENOMIC DNA]</scope>
    <source>
        <strain evidence="1 2">THMBR28</strain>
    </source>
</reference>
<protein>
    <submittedName>
        <fullName evidence="1">Uncharacterized protein</fullName>
    </submittedName>
</protein>
<dbReference type="AlphaFoldDB" id="A0A223CX96"/>